<protein>
    <recommendedName>
        <fullName evidence="1">DUF7705 domain-containing protein</fullName>
    </recommendedName>
</protein>
<dbReference type="AlphaFoldDB" id="A0A835M5S7"/>
<accession>A0A835M5S7</accession>
<evidence type="ECO:0000313" key="2">
    <source>
        <dbReference type="EMBL" id="KAF9620723.1"/>
    </source>
</evidence>
<dbReference type="PANTHER" id="PTHR33916:SF12">
    <property type="entry name" value="NEPROSIN DOMAIN-CONTAINING PROTEIN"/>
    <property type="match status" value="1"/>
</dbReference>
<comment type="caution">
    <text evidence="2">The sequence shown here is derived from an EMBL/GenBank/DDBJ whole genome shotgun (WGS) entry which is preliminary data.</text>
</comment>
<gene>
    <name evidence="2" type="ORF">IFM89_014244</name>
</gene>
<evidence type="ECO:0000313" key="3">
    <source>
        <dbReference type="Proteomes" id="UP000631114"/>
    </source>
</evidence>
<reference evidence="2 3" key="1">
    <citation type="submission" date="2020-10" db="EMBL/GenBank/DDBJ databases">
        <title>The Coptis chinensis genome and diversification of protoberbering-type alkaloids.</title>
        <authorList>
            <person name="Wang B."/>
            <person name="Shu S."/>
            <person name="Song C."/>
            <person name="Liu Y."/>
        </authorList>
    </citation>
    <scope>NUCLEOTIDE SEQUENCE [LARGE SCALE GENOMIC DNA]</scope>
    <source>
        <strain evidence="2">HL-2020</strain>
        <tissue evidence="2">Leaf</tissue>
    </source>
</reference>
<dbReference type="OrthoDB" id="426293at2759"/>
<keyword evidence="3" id="KW-1185">Reference proteome</keyword>
<feature type="domain" description="DUF7705" evidence="1">
    <location>
        <begin position="117"/>
        <end position="157"/>
    </location>
</feature>
<dbReference type="EMBL" id="JADFTS010000002">
    <property type="protein sequence ID" value="KAF9620723.1"/>
    <property type="molecule type" value="Genomic_DNA"/>
</dbReference>
<sequence>MDCSIEQMREQARERYRVRRLLMDDERINTQNVRRVQKKTSERDEQRQTNVVGAVARDQNITSQISDTYSGVQQTPVTTFMRRHRNYNGEDGGDPNIALNLLAIANTGNAAFLDELLKDPGTPPARRQWMSIDLGTEVYKDANSLTEWTVSELDIVVPKQ</sequence>
<dbReference type="Pfam" id="PF24804">
    <property type="entry name" value="DUF7705"/>
    <property type="match status" value="1"/>
</dbReference>
<organism evidence="2 3">
    <name type="scientific">Coptis chinensis</name>
    <dbReference type="NCBI Taxonomy" id="261450"/>
    <lineage>
        <taxon>Eukaryota</taxon>
        <taxon>Viridiplantae</taxon>
        <taxon>Streptophyta</taxon>
        <taxon>Embryophyta</taxon>
        <taxon>Tracheophyta</taxon>
        <taxon>Spermatophyta</taxon>
        <taxon>Magnoliopsida</taxon>
        <taxon>Ranunculales</taxon>
        <taxon>Ranunculaceae</taxon>
        <taxon>Coptidoideae</taxon>
        <taxon>Coptis</taxon>
    </lineage>
</organism>
<name>A0A835M5S7_9MAGN</name>
<dbReference type="InterPro" id="IPR056122">
    <property type="entry name" value="DUF7705"/>
</dbReference>
<evidence type="ECO:0000259" key="1">
    <source>
        <dbReference type="Pfam" id="PF24804"/>
    </source>
</evidence>
<dbReference type="Proteomes" id="UP000631114">
    <property type="component" value="Unassembled WGS sequence"/>
</dbReference>
<dbReference type="PANTHER" id="PTHR33916">
    <property type="entry name" value="EXPANSIN-LIKE EG45 DOMAIN-CONTAINING PROTEIN"/>
    <property type="match status" value="1"/>
</dbReference>
<proteinExistence type="predicted"/>